<organism evidence="1 2">
    <name type="scientific">Xenorhabdus aichiensis</name>
    <dbReference type="NCBI Taxonomy" id="3025874"/>
    <lineage>
        <taxon>Bacteria</taxon>
        <taxon>Pseudomonadati</taxon>
        <taxon>Pseudomonadota</taxon>
        <taxon>Gammaproteobacteria</taxon>
        <taxon>Enterobacterales</taxon>
        <taxon>Morganellaceae</taxon>
        <taxon>Xenorhabdus</taxon>
    </lineage>
</organism>
<comment type="caution">
    <text evidence="1">The sequence shown here is derived from an EMBL/GenBank/DDBJ whole genome shotgun (WGS) entry which is preliminary data.</text>
</comment>
<sequence length="225" mass="26260">MTKWYSHDLQYVRTQIIPALFDIAGETKGQLAAFEDSPLTCTDHYKRNKARIRVGNHWVVQDTDPVFCLETRMRKQPKPPINPITYRGSSWRRAVLAMDKPKLAWVLYCYAHSLDYRYQVELCEYLWGGFLAGQADRRISIKVSTRLKGLVWLAVQQCAKACRSESFFSYTRSELASLAGVSVYNWKNNYAPYWSALVELCENMDREALQDITRLRIEQKSYHDL</sequence>
<accession>A0ABT5M871</accession>
<dbReference type="InterPro" id="IPR010455">
    <property type="entry name" value="Phage_82_GpQ"/>
</dbReference>
<dbReference type="RefSeq" id="WP_273581308.1">
    <property type="nucleotide sequence ID" value="NZ_JAQRFO010000076.1"/>
</dbReference>
<evidence type="ECO:0000313" key="2">
    <source>
        <dbReference type="Proteomes" id="UP001214757"/>
    </source>
</evidence>
<dbReference type="Proteomes" id="UP001214757">
    <property type="component" value="Unassembled WGS sequence"/>
</dbReference>
<dbReference type="Pfam" id="PF06323">
    <property type="entry name" value="Phage_antiter_Q"/>
    <property type="match status" value="1"/>
</dbReference>
<evidence type="ECO:0000313" key="1">
    <source>
        <dbReference type="EMBL" id="MDC9623896.1"/>
    </source>
</evidence>
<reference evidence="1 2" key="1">
    <citation type="submission" date="2023-02" db="EMBL/GenBank/DDBJ databases">
        <title>Entomopathogenic bacteria.</title>
        <authorList>
            <person name="Machado R.A."/>
        </authorList>
    </citation>
    <scope>NUCLEOTIDE SEQUENCE [LARGE SCALE GENOMIC DNA]</scope>
    <source>
        <strain evidence="1 2">XENO-7</strain>
    </source>
</reference>
<name>A0ABT5M871_9GAMM</name>
<dbReference type="EMBL" id="JAQRFO010000076">
    <property type="protein sequence ID" value="MDC9623896.1"/>
    <property type="molecule type" value="Genomic_DNA"/>
</dbReference>
<gene>
    <name evidence="1" type="ORF">PSI22_20220</name>
</gene>
<protein>
    <submittedName>
        <fullName evidence="1">Bacteriophage antitermination protein Q</fullName>
    </submittedName>
</protein>
<proteinExistence type="predicted"/>
<keyword evidence="2" id="KW-1185">Reference proteome</keyword>